<feature type="transmembrane region" description="Helical" evidence="9">
    <location>
        <begin position="332"/>
        <end position="354"/>
    </location>
</feature>
<name>B4MSB6_DROWI</name>
<dbReference type="GO" id="GO:0005524">
    <property type="term" value="F:ATP binding"/>
    <property type="evidence" value="ECO:0007669"/>
    <property type="project" value="UniProtKB-KW"/>
</dbReference>
<dbReference type="InterPro" id="IPR017871">
    <property type="entry name" value="ABC_transporter-like_CS"/>
</dbReference>
<evidence type="ECO:0000256" key="4">
    <source>
        <dbReference type="ARBA" id="ARBA00022737"/>
    </source>
</evidence>
<keyword evidence="6" id="KW-0067">ATP-binding</keyword>
<dbReference type="STRING" id="7260.B4MSB6"/>
<dbReference type="Pfam" id="PF00005">
    <property type="entry name" value="ABC_tran"/>
    <property type="match status" value="2"/>
</dbReference>
<feature type="transmembrane region" description="Helical" evidence="9">
    <location>
        <begin position="360"/>
        <end position="379"/>
    </location>
</feature>
<dbReference type="PROSITE" id="PS50893">
    <property type="entry name" value="ABC_TRANSPORTER_2"/>
    <property type="match status" value="2"/>
</dbReference>
<dbReference type="Gene3D" id="3.40.50.300">
    <property type="entry name" value="P-loop containing nucleotide triphosphate hydrolases"/>
    <property type="match status" value="2"/>
</dbReference>
<evidence type="ECO:0000256" key="9">
    <source>
        <dbReference type="SAM" id="Phobius"/>
    </source>
</evidence>
<dbReference type="PANTHER" id="PTHR19229">
    <property type="entry name" value="ATP-BINDING CASSETTE TRANSPORTER SUBFAMILY A ABCA"/>
    <property type="match status" value="1"/>
</dbReference>
<dbReference type="InterPro" id="IPR026082">
    <property type="entry name" value="ABCA"/>
</dbReference>
<evidence type="ECO:0000256" key="1">
    <source>
        <dbReference type="ARBA" id="ARBA00004141"/>
    </source>
</evidence>
<dbReference type="InterPro" id="IPR027417">
    <property type="entry name" value="P-loop_NTPase"/>
</dbReference>
<dbReference type="InterPro" id="IPR003439">
    <property type="entry name" value="ABC_transporter-like_ATP-bd"/>
</dbReference>
<dbReference type="SMR" id="B4MSB6"/>
<evidence type="ECO:0000313" key="12">
    <source>
        <dbReference type="Proteomes" id="UP000007798"/>
    </source>
</evidence>
<proteinExistence type="predicted"/>
<keyword evidence="12" id="KW-1185">Reference proteome</keyword>
<dbReference type="FunFam" id="3.40.50.300:FF:000327">
    <property type="entry name" value="ATP-binding cassette sub-family A member 3"/>
    <property type="match status" value="1"/>
</dbReference>
<keyword evidence="3 9" id="KW-0812">Transmembrane</keyword>
<dbReference type="PANTHER" id="PTHR19229:SF250">
    <property type="entry name" value="ABC TRANSPORTER DOMAIN-CONTAINING PROTEIN-RELATED"/>
    <property type="match status" value="1"/>
</dbReference>
<dbReference type="HOGENOM" id="CLU_000604_19_1_1"/>
<keyword evidence="5" id="KW-0547">Nucleotide-binding</keyword>
<dbReference type="InParanoid" id="B4MSB6"/>
<evidence type="ECO:0000313" key="11">
    <source>
        <dbReference type="EMBL" id="EDW75005.1"/>
    </source>
</evidence>
<comment type="subcellular location">
    <subcellularLocation>
        <location evidence="1">Membrane</location>
        <topology evidence="1">Multi-pass membrane protein</topology>
    </subcellularLocation>
</comment>
<dbReference type="GO" id="GO:0016887">
    <property type="term" value="F:ATP hydrolysis activity"/>
    <property type="evidence" value="ECO:0007669"/>
    <property type="project" value="InterPro"/>
</dbReference>
<evidence type="ECO:0000256" key="6">
    <source>
        <dbReference type="ARBA" id="ARBA00022840"/>
    </source>
</evidence>
<keyword evidence="2" id="KW-0813">Transport</keyword>
<feature type="domain" description="ABC transporter" evidence="10">
    <location>
        <begin position="515"/>
        <end position="744"/>
    </location>
</feature>
<feature type="transmembrane region" description="Helical" evidence="9">
    <location>
        <begin position="1210"/>
        <end position="1229"/>
    </location>
</feature>
<keyword evidence="4" id="KW-0677">Repeat</keyword>
<dbReference type="SMART" id="SM00382">
    <property type="entry name" value="AAA"/>
    <property type="match status" value="2"/>
</dbReference>
<evidence type="ECO:0000256" key="7">
    <source>
        <dbReference type="ARBA" id="ARBA00022989"/>
    </source>
</evidence>
<dbReference type="InterPro" id="IPR056264">
    <property type="entry name" value="R2_ABCA1-4-like"/>
</dbReference>
<dbReference type="Proteomes" id="UP000007798">
    <property type="component" value="Unassembled WGS sequence"/>
</dbReference>
<evidence type="ECO:0000256" key="2">
    <source>
        <dbReference type="ARBA" id="ARBA00022448"/>
    </source>
</evidence>
<feature type="domain" description="ABC transporter" evidence="10">
    <location>
        <begin position="1347"/>
        <end position="1577"/>
    </location>
</feature>
<dbReference type="FunCoup" id="B4MSB6">
    <property type="interactions" value="328"/>
</dbReference>
<dbReference type="GO" id="GO:0016020">
    <property type="term" value="C:membrane"/>
    <property type="evidence" value="ECO:0007669"/>
    <property type="project" value="UniProtKB-SubCell"/>
</dbReference>
<gene>
    <name evidence="11" type="primary">Dwil\GK19932</name>
    <name evidence="11" type="ORF">Dwil_GK19932</name>
</gene>
<evidence type="ECO:0000256" key="3">
    <source>
        <dbReference type="ARBA" id="ARBA00022692"/>
    </source>
</evidence>
<dbReference type="OMA" id="IGQEATY"/>
<keyword evidence="7 9" id="KW-1133">Transmembrane helix</keyword>
<dbReference type="OrthoDB" id="6512918at2759"/>
<dbReference type="GO" id="GO:0005319">
    <property type="term" value="F:lipid transporter activity"/>
    <property type="evidence" value="ECO:0007669"/>
    <property type="project" value="TreeGrafter"/>
</dbReference>
<dbReference type="InterPro" id="IPR003593">
    <property type="entry name" value="AAA+_ATPase"/>
</dbReference>
<dbReference type="Pfam" id="PF23321">
    <property type="entry name" value="R1_ABCA1"/>
    <property type="match status" value="1"/>
</dbReference>
<reference evidence="11 12" key="1">
    <citation type="journal article" date="2007" name="Nature">
        <title>Evolution of genes and genomes on the Drosophila phylogeny.</title>
        <authorList>
            <consortium name="Drosophila 12 Genomes Consortium"/>
            <person name="Clark A.G."/>
            <person name="Eisen M.B."/>
            <person name="Smith D.R."/>
            <person name="Bergman C.M."/>
            <person name="Oliver B."/>
            <person name="Markow T.A."/>
            <person name="Kaufman T.C."/>
            <person name="Kellis M."/>
            <person name="Gelbart W."/>
            <person name="Iyer V.N."/>
            <person name="Pollard D.A."/>
            <person name="Sackton T.B."/>
            <person name="Larracuente A.M."/>
            <person name="Singh N.D."/>
            <person name="Abad J.P."/>
            <person name="Abt D.N."/>
            <person name="Adryan B."/>
            <person name="Aguade M."/>
            <person name="Akashi H."/>
            <person name="Anderson W.W."/>
            <person name="Aquadro C.F."/>
            <person name="Ardell D.H."/>
            <person name="Arguello R."/>
            <person name="Artieri C.G."/>
            <person name="Barbash D.A."/>
            <person name="Barker D."/>
            <person name="Barsanti P."/>
            <person name="Batterham P."/>
            <person name="Batzoglou S."/>
            <person name="Begun D."/>
            <person name="Bhutkar A."/>
            <person name="Blanco E."/>
            <person name="Bosak S.A."/>
            <person name="Bradley R.K."/>
            <person name="Brand A.D."/>
            <person name="Brent M.R."/>
            <person name="Brooks A.N."/>
            <person name="Brown R.H."/>
            <person name="Butlin R.K."/>
            <person name="Caggese C."/>
            <person name="Calvi B.R."/>
            <person name="Bernardo de Carvalho A."/>
            <person name="Caspi A."/>
            <person name="Castrezana S."/>
            <person name="Celniker S.E."/>
            <person name="Chang J.L."/>
            <person name="Chapple C."/>
            <person name="Chatterji S."/>
            <person name="Chinwalla A."/>
            <person name="Civetta A."/>
            <person name="Clifton S.W."/>
            <person name="Comeron J.M."/>
            <person name="Costello J.C."/>
            <person name="Coyne J.A."/>
            <person name="Daub J."/>
            <person name="David R.G."/>
            <person name="Delcher A.L."/>
            <person name="Delehaunty K."/>
            <person name="Do C.B."/>
            <person name="Ebling H."/>
            <person name="Edwards K."/>
            <person name="Eickbush T."/>
            <person name="Evans J.D."/>
            <person name="Filipski A."/>
            <person name="Findeiss S."/>
            <person name="Freyhult E."/>
            <person name="Fulton L."/>
            <person name="Fulton R."/>
            <person name="Garcia A.C."/>
            <person name="Gardiner A."/>
            <person name="Garfield D.A."/>
            <person name="Garvin B.E."/>
            <person name="Gibson G."/>
            <person name="Gilbert D."/>
            <person name="Gnerre S."/>
            <person name="Godfrey J."/>
            <person name="Good R."/>
            <person name="Gotea V."/>
            <person name="Gravely B."/>
            <person name="Greenberg A.J."/>
            <person name="Griffiths-Jones S."/>
            <person name="Gross S."/>
            <person name="Guigo R."/>
            <person name="Gustafson E.A."/>
            <person name="Haerty W."/>
            <person name="Hahn M.W."/>
            <person name="Halligan D.L."/>
            <person name="Halpern A.L."/>
            <person name="Halter G.M."/>
            <person name="Han M.V."/>
            <person name="Heger A."/>
            <person name="Hillier L."/>
            <person name="Hinrichs A.S."/>
            <person name="Holmes I."/>
            <person name="Hoskins R.A."/>
            <person name="Hubisz M.J."/>
            <person name="Hultmark D."/>
            <person name="Huntley M.A."/>
            <person name="Jaffe D.B."/>
            <person name="Jagadeeshan S."/>
            <person name="Jeck W.R."/>
            <person name="Johnson J."/>
            <person name="Jones C.D."/>
            <person name="Jordan W.C."/>
            <person name="Karpen G.H."/>
            <person name="Kataoka E."/>
            <person name="Keightley P.D."/>
            <person name="Kheradpour P."/>
            <person name="Kirkness E.F."/>
            <person name="Koerich L.B."/>
            <person name="Kristiansen K."/>
            <person name="Kudrna D."/>
            <person name="Kulathinal R.J."/>
            <person name="Kumar S."/>
            <person name="Kwok R."/>
            <person name="Lander E."/>
            <person name="Langley C.H."/>
            <person name="Lapoint R."/>
            <person name="Lazzaro B.P."/>
            <person name="Lee S.J."/>
            <person name="Levesque L."/>
            <person name="Li R."/>
            <person name="Lin C.F."/>
            <person name="Lin M.F."/>
            <person name="Lindblad-Toh K."/>
            <person name="Llopart A."/>
            <person name="Long M."/>
            <person name="Low L."/>
            <person name="Lozovsky E."/>
            <person name="Lu J."/>
            <person name="Luo M."/>
            <person name="Machado C.A."/>
            <person name="Makalowski W."/>
            <person name="Marzo M."/>
            <person name="Matsuda M."/>
            <person name="Matzkin L."/>
            <person name="McAllister B."/>
            <person name="McBride C.S."/>
            <person name="McKernan B."/>
            <person name="McKernan K."/>
            <person name="Mendez-Lago M."/>
            <person name="Minx P."/>
            <person name="Mollenhauer M.U."/>
            <person name="Montooth K."/>
            <person name="Mount S.M."/>
            <person name="Mu X."/>
            <person name="Myers E."/>
            <person name="Negre B."/>
            <person name="Newfeld S."/>
            <person name="Nielsen R."/>
            <person name="Noor M.A."/>
            <person name="O'Grady P."/>
            <person name="Pachter L."/>
            <person name="Papaceit M."/>
            <person name="Parisi M.J."/>
            <person name="Parisi M."/>
            <person name="Parts L."/>
            <person name="Pedersen J.S."/>
            <person name="Pesole G."/>
            <person name="Phillippy A.M."/>
            <person name="Ponting C.P."/>
            <person name="Pop M."/>
            <person name="Porcelli D."/>
            <person name="Powell J.R."/>
            <person name="Prohaska S."/>
            <person name="Pruitt K."/>
            <person name="Puig M."/>
            <person name="Quesneville H."/>
            <person name="Ram K.R."/>
            <person name="Rand D."/>
            <person name="Rasmussen M.D."/>
            <person name="Reed L.K."/>
            <person name="Reenan R."/>
            <person name="Reily A."/>
            <person name="Remington K.A."/>
            <person name="Rieger T.T."/>
            <person name="Ritchie M.G."/>
            <person name="Robin C."/>
            <person name="Rogers Y.H."/>
            <person name="Rohde C."/>
            <person name="Rozas J."/>
            <person name="Rubenfield M.J."/>
            <person name="Ruiz A."/>
            <person name="Russo S."/>
            <person name="Salzberg S.L."/>
            <person name="Sanchez-Gracia A."/>
            <person name="Saranga D.J."/>
            <person name="Sato H."/>
            <person name="Schaeffer S.W."/>
            <person name="Schatz M.C."/>
            <person name="Schlenke T."/>
            <person name="Schwartz R."/>
            <person name="Segarra C."/>
            <person name="Singh R.S."/>
            <person name="Sirot L."/>
            <person name="Sirota M."/>
            <person name="Sisneros N.B."/>
            <person name="Smith C.D."/>
            <person name="Smith T.F."/>
            <person name="Spieth J."/>
            <person name="Stage D.E."/>
            <person name="Stark A."/>
            <person name="Stephan W."/>
            <person name="Strausberg R.L."/>
            <person name="Strempel S."/>
            <person name="Sturgill D."/>
            <person name="Sutton G."/>
            <person name="Sutton G.G."/>
            <person name="Tao W."/>
            <person name="Teichmann S."/>
            <person name="Tobari Y.N."/>
            <person name="Tomimura Y."/>
            <person name="Tsolas J.M."/>
            <person name="Valente V.L."/>
            <person name="Venter E."/>
            <person name="Venter J.C."/>
            <person name="Vicario S."/>
            <person name="Vieira F.G."/>
            <person name="Vilella A.J."/>
            <person name="Villasante A."/>
            <person name="Walenz B."/>
            <person name="Wang J."/>
            <person name="Wasserman M."/>
            <person name="Watts T."/>
            <person name="Wilson D."/>
            <person name="Wilson R.K."/>
            <person name="Wing R.A."/>
            <person name="Wolfner M.F."/>
            <person name="Wong A."/>
            <person name="Wong G.K."/>
            <person name="Wu C.I."/>
            <person name="Wu G."/>
            <person name="Yamamoto D."/>
            <person name="Yang H.P."/>
            <person name="Yang S.P."/>
            <person name="Yorke J.A."/>
            <person name="Yoshida K."/>
            <person name="Zdobnov E."/>
            <person name="Zhang P."/>
            <person name="Zhang Y."/>
            <person name="Zimin A.V."/>
            <person name="Baldwin J."/>
            <person name="Abdouelleil A."/>
            <person name="Abdulkadir J."/>
            <person name="Abebe A."/>
            <person name="Abera B."/>
            <person name="Abreu J."/>
            <person name="Acer S.C."/>
            <person name="Aftuck L."/>
            <person name="Alexander A."/>
            <person name="An P."/>
            <person name="Anderson E."/>
            <person name="Anderson S."/>
            <person name="Arachi H."/>
            <person name="Azer M."/>
            <person name="Bachantsang P."/>
            <person name="Barry A."/>
            <person name="Bayul T."/>
            <person name="Berlin A."/>
            <person name="Bessette D."/>
            <person name="Bloom T."/>
            <person name="Blye J."/>
            <person name="Boguslavskiy L."/>
            <person name="Bonnet C."/>
            <person name="Boukhgalter B."/>
            <person name="Bourzgui I."/>
            <person name="Brown A."/>
            <person name="Cahill P."/>
            <person name="Channer S."/>
            <person name="Cheshatsang Y."/>
            <person name="Chuda L."/>
            <person name="Citroen M."/>
            <person name="Collymore A."/>
            <person name="Cooke P."/>
            <person name="Costello M."/>
            <person name="D'Aco K."/>
            <person name="Daza R."/>
            <person name="De Haan G."/>
            <person name="DeGray S."/>
            <person name="DeMaso C."/>
            <person name="Dhargay N."/>
            <person name="Dooley K."/>
            <person name="Dooley E."/>
            <person name="Doricent M."/>
            <person name="Dorje P."/>
            <person name="Dorjee K."/>
            <person name="Dupes A."/>
            <person name="Elong R."/>
            <person name="Falk J."/>
            <person name="Farina A."/>
            <person name="Faro S."/>
            <person name="Ferguson D."/>
            <person name="Fisher S."/>
            <person name="Foley C.D."/>
            <person name="Franke A."/>
            <person name="Friedrich D."/>
            <person name="Gadbois L."/>
            <person name="Gearin G."/>
            <person name="Gearin C.R."/>
            <person name="Giannoukos G."/>
            <person name="Goode T."/>
            <person name="Graham J."/>
            <person name="Grandbois E."/>
            <person name="Grewal S."/>
            <person name="Gyaltsen K."/>
            <person name="Hafez N."/>
            <person name="Hagos B."/>
            <person name="Hall J."/>
            <person name="Henson C."/>
            <person name="Hollinger A."/>
            <person name="Honan T."/>
            <person name="Huard M.D."/>
            <person name="Hughes L."/>
            <person name="Hurhula B."/>
            <person name="Husby M.E."/>
            <person name="Kamat A."/>
            <person name="Kanga B."/>
            <person name="Kashin S."/>
            <person name="Khazanovich D."/>
            <person name="Kisner P."/>
            <person name="Lance K."/>
            <person name="Lara M."/>
            <person name="Lee W."/>
            <person name="Lennon N."/>
            <person name="Letendre F."/>
            <person name="LeVine R."/>
            <person name="Lipovsky A."/>
            <person name="Liu X."/>
            <person name="Liu J."/>
            <person name="Liu S."/>
            <person name="Lokyitsang T."/>
            <person name="Lokyitsang Y."/>
            <person name="Lubonja R."/>
            <person name="Lui A."/>
            <person name="MacDonald P."/>
            <person name="Magnisalis V."/>
            <person name="Maru K."/>
            <person name="Matthews C."/>
            <person name="McCusker W."/>
            <person name="McDonough S."/>
            <person name="Mehta T."/>
            <person name="Meldrim J."/>
            <person name="Meneus L."/>
            <person name="Mihai O."/>
            <person name="Mihalev A."/>
            <person name="Mihova T."/>
            <person name="Mittelman R."/>
            <person name="Mlenga V."/>
            <person name="Montmayeur A."/>
            <person name="Mulrain L."/>
            <person name="Navidi A."/>
            <person name="Naylor J."/>
            <person name="Negash T."/>
            <person name="Nguyen T."/>
            <person name="Nguyen N."/>
            <person name="Nicol R."/>
            <person name="Norbu C."/>
            <person name="Norbu N."/>
            <person name="Novod N."/>
            <person name="O'Neill B."/>
            <person name="Osman S."/>
            <person name="Markiewicz E."/>
            <person name="Oyono O.L."/>
            <person name="Patti C."/>
            <person name="Phunkhang P."/>
            <person name="Pierre F."/>
            <person name="Priest M."/>
            <person name="Raghuraman S."/>
            <person name="Rege F."/>
            <person name="Reyes R."/>
            <person name="Rise C."/>
            <person name="Rogov P."/>
            <person name="Ross K."/>
            <person name="Ryan E."/>
            <person name="Settipalli S."/>
            <person name="Shea T."/>
            <person name="Sherpa N."/>
            <person name="Shi L."/>
            <person name="Shih D."/>
            <person name="Sparrow T."/>
            <person name="Spaulding J."/>
            <person name="Stalker J."/>
            <person name="Stange-Thomann N."/>
            <person name="Stavropoulos S."/>
            <person name="Stone C."/>
            <person name="Strader C."/>
            <person name="Tesfaye S."/>
            <person name="Thomson T."/>
            <person name="Thoulutsang Y."/>
            <person name="Thoulutsang D."/>
            <person name="Topham K."/>
            <person name="Topping I."/>
            <person name="Tsamla T."/>
            <person name="Vassiliev H."/>
            <person name="Vo A."/>
            <person name="Wangchuk T."/>
            <person name="Wangdi T."/>
            <person name="Weiand M."/>
            <person name="Wilkinson J."/>
            <person name="Wilson A."/>
            <person name="Yadav S."/>
            <person name="Young G."/>
            <person name="Yu Q."/>
            <person name="Zembek L."/>
            <person name="Zhong D."/>
            <person name="Zimmer A."/>
            <person name="Zwirko Z."/>
            <person name="Jaffe D.B."/>
            <person name="Alvarez P."/>
            <person name="Brockman W."/>
            <person name="Butler J."/>
            <person name="Chin C."/>
            <person name="Gnerre S."/>
            <person name="Grabherr M."/>
            <person name="Kleber M."/>
            <person name="Mauceli E."/>
            <person name="MacCallum I."/>
        </authorList>
    </citation>
    <scope>NUCLEOTIDE SEQUENCE [LARGE SCALE GENOMIC DNA]</scope>
    <source>
        <strain evidence="12">Tucson 14030-0811.24</strain>
    </source>
</reference>
<feature type="transmembrane region" description="Helical" evidence="9">
    <location>
        <begin position="1279"/>
        <end position="1300"/>
    </location>
</feature>
<feature type="transmembrane region" description="Helical" evidence="9">
    <location>
        <begin position="1118"/>
        <end position="1137"/>
    </location>
</feature>
<feature type="transmembrane region" description="Helical" evidence="9">
    <location>
        <begin position="245"/>
        <end position="268"/>
    </location>
</feature>
<organism evidence="11 12">
    <name type="scientific">Drosophila willistoni</name>
    <name type="common">Fruit fly</name>
    <dbReference type="NCBI Taxonomy" id="7260"/>
    <lineage>
        <taxon>Eukaryota</taxon>
        <taxon>Metazoa</taxon>
        <taxon>Ecdysozoa</taxon>
        <taxon>Arthropoda</taxon>
        <taxon>Hexapoda</taxon>
        <taxon>Insecta</taxon>
        <taxon>Pterygota</taxon>
        <taxon>Neoptera</taxon>
        <taxon>Endopterygota</taxon>
        <taxon>Diptera</taxon>
        <taxon>Brachycera</taxon>
        <taxon>Muscomorpha</taxon>
        <taxon>Ephydroidea</taxon>
        <taxon>Drosophilidae</taxon>
        <taxon>Drosophila</taxon>
        <taxon>Sophophora</taxon>
    </lineage>
</organism>
<keyword evidence="8 9" id="KW-0472">Membrane</keyword>
<feature type="transmembrane region" description="Helical" evidence="9">
    <location>
        <begin position="288"/>
        <end position="312"/>
    </location>
</feature>
<feature type="transmembrane region" description="Helical" evidence="9">
    <location>
        <begin position="1068"/>
        <end position="1088"/>
    </location>
</feature>
<dbReference type="GO" id="GO:0140359">
    <property type="term" value="F:ABC-type transporter activity"/>
    <property type="evidence" value="ECO:0007669"/>
    <property type="project" value="InterPro"/>
</dbReference>
<dbReference type="InterPro" id="IPR013525">
    <property type="entry name" value="ABC2_TM"/>
</dbReference>
<dbReference type="PROSITE" id="PS00211">
    <property type="entry name" value="ABC_TRANSPORTER_1"/>
    <property type="match status" value="1"/>
</dbReference>
<feature type="transmembrane region" description="Helical" evidence="9">
    <location>
        <begin position="26"/>
        <end position="49"/>
    </location>
</feature>
<dbReference type="SUPFAM" id="SSF52540">
    <property type="entry name" value="P-loop containing nucleoside triphosphate hydrolases"/>
    <property type="match status" value="2"/>
</dbReference>
<protein>
    <recommendedName>
        <fullName evidence="10">ABC transporter domain-containing protein</fullName>
    </recommendedName>
</protein>
<keyword evidence="11" id="KW-0378">Hydrolase</keyword>
<feature type="transmembrane region" description="Helical" evidence="9">
    <location>
        <begin position="1177"/>
        <end position="1198"/>
    </location>
</feature>
<dbReference type="CDD" id="cd03263">
    <property type="entry name" value="ABC_subfamily_A"/>
    <property type="match status" value="2"/>
</dbReference>
<evidence type="ECO:0000256" key="8">
    <source>
        <dbReference type="ARBA" id="ARBA00023136"/>
    </source>
</evidence>
<dbReference type="PhylomeDB" id="B4MSB6"/>
<accession>B4MSB6</accession>
<sequence>MAKVSNWDKFVLLLWKNWTLQWNHKWQLVIELLLPAVFSLLLVLVRTLVVAEPMPIKTYTELNITTLQLFNESKYQTGSSPNFWLYYSPQNDILDSLVNETVHTLDMGGYTGSANAAQLQSDVVNKNAFAGIQFDDSLANLNELPDKLDFALRFPSESRTTSLNIGLTWLTMRLFPIIDLTGPRNENATDGGIPVGYLREGFLPIQHALTMAYLRRRAPDYTLPEVVMQRYPYPEYIYDPLLEGLASIMSLIILLSFIYPCTYITKYITSEKEKQLKEVMKIMGLSNWLHWTAWFVKSFIMLTISAILIAILMKIRWSDDVAVLTHSSFTALVLFLLVYVITSICFCFMMATFFSKASTAAAVTGLIWFIAYIPFSFTINTYDDLTLGTKLGWSLVSNTAMGFGVKLILGFEGTGEGLQWGNLFTPVSVDDTLTVGMVMVMMIVSCFIYMTICLYVEQIFPGEFGVPRKWNFPFSRKFWCGESDYIGVEDMPANGDMQRDPNAFETEPEGKHIGLQMRHLKKRFGDKTVVKGLSMNMFEDEITVLLGHNGAGKTTTISMLTGMFPPTAGTAIINGSDIRTNIDGARMSLGICPQHNVLFDEMSVSNHIRFFSRLKGLHGKEVENEVAKYLKMIELEDKANVASSKLSGGMKRKLSVCCALCGDTKVVLCDEPSSGMDPSARRQLWDLLQQEKIGRTLLLTTHFMDEADVLGDRIAIMCDGELKCHGTSFFLKKQYGSGYRLICVKRDNCQTSEVTALLNEFIPGLQPESDLGAELSYQLPDMYSNKFEQMFGQLEERSQELHLNGYGVGITSMEEVFMKVGAEKGSDGKLKDQHAIMNGGTGYADEDNESMQSDGIFSENRRLLQGMQLFKNQWQAMILKKALYTWRNKLLLLIQNIMPIFFVSMTIIITRNQGTFQELKPITMSLTQYPVAVSVMERAPDVVNNSQGWLISNEYEKIVNSYGSDYGYESTGAKNFTEYILDLGKTIQVRINSRYLAAASIGENKIVAWLNNQPLHTAPLTVNLVHNAIAHALIGPECSISITNAPLPYTTSTVLNQLNTGNNLGTQLATNLCFCMCFVSAIYILFLIKERESRSKLLQFVGGVKVWTYWLSQLLWDFATYAFTALVVVLTILCFQEEGFTRFAELGRYFLLLLIFGCSVLPFTYLISLFFREPATGFARISIINIFAGMALFIVVVVMSFDFFDTKDTANLLGWIFRIFPHFSLAMGLNKVYMNVATRNACEKVGALPPILLCELIPKCCNLKPYFDWEEPGVLPETIYMAATAVIFFLIIILREFGLFNELIYMVRKHAIKSPPPPEDGYFDEDVEIERQRILNMQSTDLIQKNLVLDRVTKYYGKFLAVNQVSLCVEEVECFGLLGVNGAGKTTTFKMMTGDERISFGSAYVQGLSLESDMNSIYKKIGYCPQFDALLDDLTGRETLRIFSLLRGVQPSRINQLSEDLAKSFGFMKHIDKETRAYSGGNKRKLSTAIAVIGSPSVIYLDEPTTGMDPAARRQLWNMVCRIRDSGKSIVLTSHSMEECEALCTRLAIMVNGEFKCIGSTQHLKNKFSKGLILKIKVRRNIEALRQARKSSSYSRHTDEPTIPVQLAQQSINTVKEFVESEFPQSVLQEEYQGILTFYIPLTGIKWSQIFGLMERKRDELNIEDYSISQTTLEEIFLEFAKYQREDPRSVK</sequence>
<feature type="transmembrane region" description="Helical" evidence="9">
    <location>
        <begin position="433"/>
        <end position="456"/>
    </location>
</feature>
<feature type="transmembrane region" description="Helical" evidence="9">
    <location>
        <begin position="890"/>
        <end position="909"/>
    </location>
</feature>
<dbReference type="FunFam" id="3.40.50.300:FF:000298">
    <property type="entry name" value="ATP-binding cassette sub-family A member 12"/>
    <property type="match status" value="1"/>
</dbReference>
<dbReference type="Pfam" id="PF12698">
    <property type="entry name" value="ABC2_membrane_3"/>
    <property type="match status" value="2"/>
</dbReference>
<evidence type="ECO:0000259" key="10">
    <source>
        <dbReference type="PROSITE" id="PS50893"/>
    </source>
</evidence>
<dbReference type="eggNOG" id="KOG0059">
    <property type="taxonomic scope" value="Eukaryota"/>
</dbReference>
<feature type="transmembrane region" description="Helical" evidence="9">
    <location>
        <begin position="1149"/>
        <end position="1171"/>
    </location>
</feature>
<evidence type="ECO:0000256" key="5">
    <source>
        <dbReference type="ARBA" id="ARBA00022741"/>
    </source>
</evidence>
<dbReference type="EMBL" id="CH963851">
    <property type="protein sequence ID" value="EDW75005.1"/>
    <property type="molecule type" value="Genomic_DNA"/>
</dbReference>